<dbReference type="CDD" id="cd22748">
    <property type="entry name" value="OTU_OTUD6-like"/>
    <property type="match status" value="1"/>
</dbReference>
<evidence type="ECO:0000259" key="2">
    <source>
        <dbReference type="PROSITE" id="PS50802"/>
    </source>
</evidence>
<dbReference type="PROSITE" id="PS50802">
    <property type="entry name" value="OTU"/>
    <property type="match status" value="1"/>
</dbReference>
<dbReference type="Pfam" id="PF02338">
    <property type="entry name" value="OTU"/>
    <property type="match status" value="1"/>
</dbReference>
<feature type="region of interest" description="Disordered" evidence="1">
    <location>
        <begin position="1"/>
        <end position="21"/>
    </location>
</feature>
<feature type="region of interest" description="Disordered" evidence="1">
    <location>
        <begin position="68"/>
        <end position="185"/>
    </location>
</feature>
<evidence type="ECO:0000313" key="4">
    <source>
        <dbReference type="Proteomes" id="UP000078512"/>
    </source>
</evidence>
<name>A0A197KF41_9FUNG</name>
<dbReference type="EMBL" id="KV442015">
    <property type="protein sequence ID" value="OAQ35296.1"/>
    <property type="molecule type" value="Genomic_DNA"/>
</dbReference>
<dbReference type="OrthoDB" id="415023at2759"/>
<feature type="compositionally biased region" description="Basic and acidic residues" evidence="1">
    <location>
        <begin position="69"/>
        <end position="86"/>
    </location>
</feature>
<sequence>MDQEQATAANQQQQQEEETVVAATETLEELRARHKKEQRDLTAKVTALKKTATKGDKKKKKEVLAEVAQMEHKLNQQQDTEEKAWLAEHGSSSGTAAAAGESLDQAVEEDDEDDFDPNDIPIDHLTLDPTPAPKLKQQQQQQSSSGGGGGGGGGKKPNRQKARKDRKAQALKELQDEAEQEAAGQVNMNEVERKSIEELANVMNVTVKDVTADGHCLYNAIADQLLQRYQTETTVKTLRHETAEYMKAHSDDFLPFLTNKQGDMMSPEDFNDYCKDLESTAVWGGQPELLALSRVHKVPIWVVQMGSPTVKLSEGVDATKTPLMVSYHRHMYGLGEHYNSLRPKLK</sequence>
<dbReference type="InterPro" id="IPR038765">
    <property type="entry name" value="Papain-like_cys_pep_sf"/>
</dbReference>
<reference evidence="3 4" key="1">
    <citation type="submission" date="2016-05" db="EMBL/GenBank/DDBJ databases">
        <title>Genome sequencing reveals origins of a unique bacterial endosymbiosis in the earliest lineages of terrestrial Fungi.</title>
        <authorList>
            <consortium name="DOE Joint Genome Institute"/>
            <person name="Uehling J."/>
            <person name="Gryganskyi A."/>
            <person name="Hameed K."/>
            <person name="Tschaplinski T."/>
            <person name="Misztal P."/>
            <person name="Wu S."/>
            <person name="Desiro A."/>
            <person name="Vande Pol N."/>
            <person name="Du Z.-Y."/>
            <person name="Zienkiewicz A."/>
            <person name="Zienkiewicz K."/>
            <person name="Morin E."/>
            <person name="Tisserant E."/>
            <person name="Splivallo R."/>
            <person name="Hainaut M."/>
            <person name="Henrissat B."/>
            <person name="Ohm R."/>
            <person name="Kuo A."/>
            <person name="Yan J."/>
            <person name="Lipzen A."/>
            <person name="Nolan M."/>
            <person name="Labutti K."/>
            <person name="Barry K."/>
            <person name="Goldstein A."/>
            <person name="Labbe J."/>
            <person name="Schadt C."/>
            <person name="Tuskan G."/>
            <person name="Grigoriev I."/>
            <person name="Martin F."/>
            <person name="Vilgalys R."/>
            <person name="Bonito G."/>
        </authorList>
    </citation>
    <scope>NUCLEOTIDE SEQUENCE [LARGE SCALE GENOMIC DNA]</scope>
    <source>
        <strain evidence="3 4">AG-77</strain>
    </source>
</reference>
<dbReference type="SUPFAM" id="SSF54001">
    <property type="entry name" value="Cysteine proteinases"/>
    <property type="match status" value="1"/>
</dbReference>
<feature type="compositionally biased region" description="Acidic residues" evidence="1">
    <location>
        <begin position="106"/>
        <end position="117"/>
    </location>
</feature>
<keyword evidence="4" id="KW-1185">Reference proteome</keyword>
<gene>
    <name evidence="3" type="ORF">K457DRAFT_133119</name>
</gene>
<evidence type="ECO:0000256" key="1">
    <source>
        <dbReference type="SAM" id="MobiDB-lite"/>
    </source>
</evidence>
<dbReference type="InterPro" id="IPR003323">
    <property type="entry name" value="OTU_dom"/>
</dbReference>
<accession>A0A197KF41</accession>
<feature type="compositionally biased region" description="Low complexity" evidence="1">
    <location>
        <begin position="90"/>
        <end position="102"/>
    </location>
</feature>
<dbReference type="InterPro" id="IPR050704">
    <property type="entry name" value="Peptidase_C85-like"/>
</dbReference>
<feature type="compositionally biased region" description="Basic residues" evidence="1">
    <location>
        <begin position="156"/>
        <end position="166"/>
    </location>
</feature>
<dbReference type="GO" id="GO:0016579">
    <property type="term" value="P:protein deubiquitination"/>
    <property type="evidence" value="ECO:0007669"/>
    <property type="project" value="TreeGrafter"/>
</dbReference>
<dbReference type="STRING" id="1314771.A0A197KF41"/>
<protein>
    <submittedName>
        <fullName evidence="3">OTU-domain-containing protein</fullName>
    </submittedName>
</protein>
<feature type="compositionally biased region" description="Gly residues" evidence="1">
    <location>
        <begin position="145"/>
        <end position="155"/>
    </location>
</feature>
<dbReference type="GO" id="GO:0004843">
    <property type="term" value="F:cysteine-type deubiquitinase activity"/>
    <property type="evidence" value="ECO:0007669"/>
    <property type="project" value="TreeGrafter"/>
</dbReference>
<dbReference type="PANTHER" id="PTHR12419">
    <property type="entry name" value="OTU DOMAIN CONTAINING PROTEIN"/>
    <property type="match status" value="1"/>
</dbReference>
<proteinExistence type="predicted"/>
<evidence type="ECO:0000313" key="3">
    <source>
        <dbReference type="EMBL" id="OAQ35296.1"/>
    </source>
</evidence>
<dbReference type="AlphaFoldDB" id="A0A197KF41"/>
<dbReference type="PANTHER" id="PTHR12419:SF10">
    <property type="entry name" value="DEUBIQUITINASE OTUD6B"/>
    <property type="match status" value="1"/>
</dbReference>
<organism evidence="3 4">
    <name type="scientific">Linnemannia elongata AG-77</name>
    <dbReference type="NCBI Taxonomy" id="1314771"/>
    <lineage>
        <taxon>Eukaryota</taxon>
        <taxon>Fungi</taxon>
        <taxon>Fungi incertae sedis</taxon>
        <taxon>Mucoromycota</taxon>
        <taxon>Mortierellomycotina</taxon>
        <taxon>Mortierellomycetes</taxon>
        <taxon>Mortierellales</taxon>
        <taxon>Mortierellaceae</taxon>
        <taxon>Linnemannia</taxon>
    </lineage>
</organism>
<dbReference type="Gene3D" id="3.90.70.80">
    <property type="match status" value="1"/>
</dbReference>
<feature type="domain" description="OTU" evidence="2">
    <location>
        <begin position="205"/>
        <end position="344"/>
    </location>
</feature>
<dbReference type="Proteomes" id="UP000078512">
    <property type="component" value="Unassembled WGS sequence"/>
</dbReference>